<dbReference type="PANTHER" id="PTHR10048:SF7">
    <property type="entry name" value="PHOSPHATIDYLINOSITOL 3-KINASE CATALYTIC SUBUNIT TYPE 3"/>
    <property type="match status" value="1"/>
</dbReference>
<dbReference type="GO" id="GO:0005777">
    <property type="term" value="C:peroxisome"/>
    <property type="evidence" value="ECO:0007669"/>
    <property type="project" value="TreeGrafter"/>
</dbReference>
<dbReference type="AlphaFoldDB" id="A0A1I8BWA4"/>
<dbReference type="CDD" id="cd00896">
    <property type="entry name" value="PI3Kc_III"/>
    <property type="match status" value="1"/>
</dbReference>
<dbReference type="PANTHER" id="PTHR10048">
    <property type="entry name" value="PHOSPHATIDYLINOSITOL KINASE"/>
    <property type="match status" value="1"/>
</dbReference>
<accession>A0A1I8BWA4</accession>
<dbReference type="InterPro" id="IPR002420">
    <property type="entry name" value="PI3K-type_C2_dom"/>
</dbReference>
<dbReference type="Gene3D" id="1.10.1070.11">
    <property type="entry name" value="Phosphatidylinositol 3-/4-kinase, catalytic domain"/>
    <property type="match status" value="1"/>
</dbReference>
<feature type="domain" description="C2 PI3K-type" evidence="13">
    <location>
        <begin position="13"/>
        <end position="175"/>
    </location>
</feature>
<dbReference type="GO" id="GO:0006897">
    <property type="term" value="P:endocytosis"/>
    <property type="evidence" value="ECO:0007669"/>
    <property type="project" value="TreeGrafter"/>
</dbReference>
<evidence type="ECO:0000259" key="11">
    <source>
        <dbReference type="PROSITE" id="PS50290"/>
    </source>
</evidence>
<feature type="domain" description="PIK helical" evidence="12">
    <location>
        <begin position="330"/>
        <end position="568"/>
    </location>
</feature>
<comment type="catalytic activity">
    <reaction evidence="7">
        <text>a 1,2-diacyl-sn-glycero-3-phospho-(1D-myo-inositol) + ATP = a 1,2-diacyl-sn-glycero-3-phospho-(1D-myo-inositol-3-phosphate) + ADP + H(+)</text>
        <dbReference type="Rhea" id="RHEA:12709"/>
        <dbReference type="ChEBI" id="CHEBI:15378"/>
        <dbReference type="ChEBI" id="CHEBI:30616"/>
        <dbReference type="ChEBI" id="CHEBI:57880"/>
        <dbReference type="ChEBI" id="CHEBI:58088"/>
        <dbReference type="ChEBI" id="CHEBI:456216"/>
        <dbReference type="EC" id="2.7.1.137"/>
    </reaction>
    <physiologicalReaction direction="left-to-right" evidence="7">
        <dbReference type="Rhea" id="RHEA:12710"/>
    </physiologicalReaction>
</comment>
<evidence type="ECO:0000256" key="7">
    <source>
        <dbReference type="ARBA" id="ARBA00023985"/>
    </source>
</evidence>
<dbReference type="PIRSF" id="PIRSF000587">
    <property type="entry name" value="PI3K_Vps34"/>
    <property type="match status" value="1"/>
</dbReference>
<dbReference type="InterPro" id="IPR015433">
    <property type="entry name" value="PI3/4_kinase"/>
</dbReference>
<evidence type="ECO:0000256" key="2">
    <source>
        <dbReference type="ARBA" id="ARBA00019787"/>
    </source>
</evidence>
<evidence type="ECO:0000256" key="5">
    <source>
        <dbReference type="ARBA" id="ARBA00022777"/>
    </source>
</evidence>
<feature type="region of interest" description="Disordered" evidence="10">
    <location>
        <begin position="170"/>
        <end position="191"/>
    </location>
</feature>
<dbReference type="InterPro" id="IPR001263">
    <property type="entry name" value="PI3K_accessory_dom"/>
</dbReference>
<dbReference type="GO" id="GO:0005768">
    <property type="term" value="C:endosome"/>
    <property type="evidence" value="ECO:0007669"/>
    <property type="project" value="TreeGrafter"/>
</dbReference>
<dbReference type="InterPro" id="IPR016024">
    <property type="entry name" value="ARM-type_fold"/>
</dbReference>
<evidence type="ECO:0000256" key="6">
    <source>
        <dbReference type="ARBA" id="ARBA00022840"/>
    </source>
</evidence>
<dbReference type="InterPro" id="IPR008290">
    <property type="entry name" value="PI3K_Vps34"/>
</dbReference>
<dbReference type="WBParaSite" id="MhA1_Contig659.frz3.gene7">
    <property type="protein sequence ID" value="MhA1_Contig659.frz3.gene7"/>
    <property type="gene ID" value="MhA1_Contig659.frz3.gene7"/>
</dbReference>
<dbReference type="GO" id="GO:0000407">
    <property type="term" value="C:phagophore assembly site"/>
    <property type="evidence" value="ECO:0007669"/>
    <property type="project" value="TreeGrafter"/>
</dbReference>
<dbReference type="SMART" id="SM00146">
    <property type="entry name" value="PI3Kc"/>
    <property type="match status" value="1"/>
</dbReference>
<reference evidence="15" key="1">
    <citation type="submission" date="2016-11" db="UniProtKB">
        <authorList>
            <consortium name="WormBaseParasite"/>
        </authorList>
    </citation>
    <scope>IDENTIFICATION</scope>
</reference>
<organism evidence="14 15">
    <name type="scientific">Meloidogyne hapla</name>
    <name type="common">Root-knot nematode worm</name>
    <dbReference type="NCBI Taxonomy" id="6305"/>
    <lineage>
        <taxon>Eukaryota</taxon>
        <taxon>Metazoa</taxon>
        <taxon>Ecdysozoa</taxon>
        <taxon>Nematoda</taxon>
        <taxon>Chromadorea</taxon>
        <taxon>Rhabditida</taxon>
        <taxon>Tylenchina</taxon>
        <taxon>Tylenchomorpha</taxon>
        <taxon>Tylenchoidea</taxon>
        <taxon>Meloidogynidae</taxon>
        <taxon>Meloidogyninae</taxon>
        <taxon>Meloidogyne</taxon>
    </lineage>
</organism>
<dbReference type="FunFam" id="1.10.1070.11:FF:000002">
    <property type="entry name" value="Phosphatidylinositol 3-kinase catalytic subunit type 3"/>
    <property type="match status" value="1"/>
</dbReference>
<dbReference type="InterPro" id="IPR011009">
    <property type="entry name" value="Kinase-like_dom_sf"/>
</dbReference>
<dbReference type="InterPro" id="IPR042236">
    <property type="entry name" value="PI3K_accessory_sf"/>
</dbReference>
<dbReference type="Gene3D" id="2.60.40.150">
    <property type="entry name" value="C2 domain"/>
    <property type="match status" value="1"/>
</dbReference>
<dbReference type="InterPro" id="IPR036940">
    <property type="entry name" value="PI3/4_kinase_cat_sf"/>
</dbReference>
<dbReference type="InterPro" id="IPR057756">
    <property type="entry name" value="PI3-kinase_type3/VPS34_cat"/>
</dbReference>
<evidence type="ECO:0000256" key="3">
    <source>
        <dbReference type="ARBA" id="ARBA00022679"/>
    </source>
</evidence>
<evidence type="ECO:0000259" key="13">
    <source>
        <dbReference type="PROSITE" id="PS51547"/>
    </source>
</evidence>
<dbReference type="SUPFAM" id="SSF48371">
    <property type="entry name" value="ARM repeat"/>
    <property type="match status" value="1"/>
</dbReference>
<dbReference type="SMART" id="SM00142">
    <property type="entry name" value="PI3K_C2"/>
    <property type="match status" value="1"/>
</dbReference>
<dbReference type="FunFam" id="3.30.1010.10:FF:000002">
    <property type="entry name" value="Phosphatidylinositol 3-kinase catalytic subunit type 3"/>
    <property type="match status" value="1"/>
</dbReference>
<protein>
    <recommendedName>
        <fullName evidence="2 8">Phosphatidylinositol 3-kinase catalytic subunit type 3</fullName>
        <ecNumber evidence="1 8">2.7.1.137</ecNumber>
    </recommendedName>
</protein>
<name>A0A1I8BWA4_MELHA</name>
<feature type="domain" description="PI3K/PI4K catalytic" evidence="11">
    <location>
        <begin position="644"/>
        <end position="915"/>
    </location>
</feature>
<dbReference type="PROSITE" id="PS00916">
    <property type="entry name" value="PI3_4_KINASE_2"/>
    <property type="match status" value="1"/>
</dbReference>
<dbReference type="PROSITE" id="PS50290">
    <property type="entry name" value="PI3_4_KINASE_3"/>
    <property type="match status" value="1"/>
</dbReference>
<dbReference type="Gene3D" id="3.30.1010.10">
    <property type="entry name" value="Phosphatidylinositol 3-kinase Catalytic Subunit, Chain A, domain 4"/>
    <property type="match status" value="1"/>
</dbReference>
<dbReference type="OMA" id="EPMEPPM"/>
<dbReference type="GO" id="GO:0000045">
    <property type="term" value="P:autophagosome assembly"/>
    <property type="evidence" value="ECO:0007669"/>
    <property type="project" value="TreeGrafter"/>
</dbReference>
<dbReference type="Gene3D" id="1.25.40.70">
    <property type="entry name" value="Phosphatidylinositol 3-kinase, accessory domain (PIK)"/>
    <property type="match status" value="1"/>
</dbReference>
<dbReference type="Pfam" id="PF00792">
    <property type="entry name" value="PI3K_C2"/>
    <property type="match status" value="1"/>
</dbReference>
<dbReference type="GO" id="GO:0005524">
    <property type="term" value="F:ATP binding"/>
    <property type="evidence" value="ECO:0007669"/>
    <property type="project" value="UniProtKB-UniRule"/>
</dbReference>
<evidence type="ECO:0000256" key="9">
    <source>
        <dbReference type="PROSITE-ProRule" id="PRU00880"/>
    </source>
</evidence>
<dbReference type="GO" id="GO:0048015">
    <property type="term" value="P:phosphatidylinositol-mediated signaling"/>
    <property type="evidence" value="ECO:0007669"/>
    <property type="project" value="TreeGrafter"/>
</dbReference>
<dbReference type="SUPFAM" id="SSF49562">
    <property type="entry name" value="C2 domain (Calcium/lipid-binding domain, CaLB)"/>
    <property type="match status" value="1"/>
</dbReference>
<evidence type="ECO:0000256" key="8">
    <source>
        <dbReference type="PIRNR" id="PIRNR000587"/>
    </source>
</evidence>
<evidence type="ECO:0000256" key="10">
    <source>
        <dbReference type="SAM" id="MobiDB-lite"/>
    </source>
</evidence>
<dbReference type="PROSITE" id="PS51547">
    <property type="entry name" value="C2_PI3K"/>
    <property type="match status" value="1"/>
</dbReference>
<keyword evidence="14" id="KW-1185">Reference proteome</keyword>
<evidence type="ECO:0000259" key="12">
    <source>
        <dbReference type="PROSITE" id="PS51545"/>
    </source>
</evidence>
<evidence type="ECO:0000256" key="1">
    <source>
        <dbReference type="ARBA" id="ARBA00012073"/>
    </source>
</evidence>
<keyword evidence="6 8" id="KW-0067">ATP-binding</keyword>
<keyword evidence="5 8" id="KW-0418">Kinase</keyword>
<dbReference type="SUPFAM" id="SSF56112">
    <property type="entry name" value="Protein kinase-like (PK-like)"/>
    <property type="match status" value="1"/>
</dbReference>
<dbReference type="EC" id="2.7.1.137" evidence="1 8"/>
<dbReference type="InterPro" id="IPR035892">
    <property type="entry name" value="C2_domain_sf"/>
</dbReference>
<dbReference type="PROSITE" id="PS51545">
    <property type="entry name" value="PIK_HELICAL"/>
    <property type="match status" value="1"/>
</dbReference>
<dbReference type="GO" id="GO:0034272">
    <property type="term" value="C:phosphatidylinositol 3-kinase complex, class III, type II"/>
    <property type="evidence" value="ECO:0007669"/>
    <property type="project" value="TreeGrafter"/>
</dbReference>
<evidence type="ECO:0000313" key="14">
    <source>
        <dbReference type="Proteomes" id="UP000095281"/>
    </source>
</evidence>
<evidence type="ECO:0000256" key="4">
    <source>
        <dbReference type="ARBA" id="ARBA00022741"/>
    </source>
</evidence>
<dbReference type="InterPro" id="IPR000403">
    <property type="entry name" value="PI3/4_kinase_cat_dom"/>
</dbReference>
<proteinExistence type="inferred from homology"/>
<dbReference type="Pfam" id="PF00454">
    <property type="entry name" value="PI3_PI4_kinase"/>
    <property type="match status" value="2"/>
</dbReference>
<keyword evidence="4 8" id="KW-0547">Nucleotide-binding</keyword>
<keyword evidence="3 8" id="KW-0808">Transferase</keyword>
<comment type="similarity">
    <text evidence="8 9">Belongs to the PI3/PI4-kinase family.</text>
</comment>
<dbReference type="CDD" id="cd00870">
    <property type="entry name" value="PI3Ka_III"/>
    <property type="match status" value="1"/>
</dbReference>
<dbReference type="Proteomes" id="UP000095281">
    <property type="component" value="Unplaced"/>
</dbReference>
<dbReference type="InterPro" id="IPR018936">
    <property type="entry name" value="PI3/4_kinase_CS"/>
</dbReference>
<sequence length="931" mass="105371">MRKNFNYVFSSEINLPLRIRLVSLSGYLTSHGDMQRYATPSGCMFVRLTVYCNGRIVGRSVQSSFRQYLPSGTSSIRDIQKFDEWINLPVNYSDLNRDALLHVTLWDVGTTIEPVLIAQCAKKLFSKHSIFRSGIIDLKLEQINGKPDKNKLLNENNNLDLMNIPTPVKQAESSEDAGDSTPLLKSNNENINNRPLKSNRCGIPLNDLLKKEKLYNQKFIDRVDWLDKITFAKLEEIKQEAKSDDHSLFLTIEFPIVQDSDDLTVYSIIFFAGEAPPNNDQTQQFMDDLDVDPLLPRPRNERKADPELDMENLSEIKHHMMTRNARAMDIDRRLQPNPTIRDTLEAIIKSASCQPMLMEERDLIWKFRFWLKSNPKALTKFIRSVNWQEKLEVRQAIQVILEWDPIDACDALELLSPNFSHPFVRRYAVSRLQSTTNANILLFLPQLVQALRYESSQQDLAASVEEDLLVVTQNENTIGTSTVVAATSSSVHPKMASSRQSTTSDINADYFDGHESMDLATFLIKIACQNNPIAIFLYWYLKVEVEANSGNKQISEFYSSVISKLQQALSNGNSASRQTLTTISAQKKFVDTLVDIAKAVADSSGSRSKKLELLKKKLIENNDLIDLKGMSLPLDPSVHVKSVQPESTTLFSSNLMPMRLTFSTVRGSVTPYECAEAYTTIFKRGDDLRQDQLVLQMIRLMDSLLKEDKLDLCLTPYAVLATSCSEGFVQFVRGATPLADIKSIQDTLRTFRPSSSAPYGIEADVLNNYVKSCAGYSIICYILGIGDRHLHNLLLCENGKMFHVDFGFILGRDPKPMPPPMKLTSEMINAMGGQNSEHFRAFVNYCTIAFCILRRHANLITNLFSLMLDAGIPDISIERDKAVMKVLERFHLQLSDEAVCQLVVRLIESSLSAKMPLIVDFVHNVRQYMSN</sequence>
<dbReference type="GO" id="GO:0016303">
    <property type="term" value="F:1-phosphatidylinositol-3-kinase activity"/>
    <property type="evidence" value="ECO:0007669"/>
    <property type="project" value="UniProtKB-UniRule"/>
</dbReference>
<dbReference type="GO" id="GO:0034271">
    <property type="term" value="C:phosphatidylinositol 3-kinase complex, class III, type I"/>
    <property type="evidence" value="ECO:0007669"/>
    <property type="project" value="TreeGrafter"/>
</dbReference>
<dbReference type="Pfam" id="PF00613">
    <property type="entry name" value="PI3Ka"/>
    <property type="match status" value="1"/>
</dbReference>
<dbReference type="PROSITE" id="PS00915">
    <property type="entry name" value="PI3_4_KINASE_1"/>
    <property type="match status" value="1"/>
</dbReference>
<dbReference type="SMART" id="SM00145">
    <property type="entry name" value="PI3Ka"/>
    <property type="match status" value="1"/>
</dbReference>
<evidence type="ECO:0000313" key="15">
    <source>
        <dbReference type="WBParaSite" id="MhA1_Contig659.frz3.gene7"/>
    </source>
</evidence>